<name>G0MYA7_CAEBE</name>
<organism evidence="3">
    <name type="scientific">Caenorhabditis brenneri</name>
    <name type="common">Nematode worm</name>
    <dbReference type="NCBI Taxonomy" id="135651"/>
    <lineage>
        <taxon>Eukaryota</taxon>
        <taxon>Metazoa</taxon>
        <taxon>Ecdysozoa</taxon>
        <taxon>Nematoda</taxon>
        <taxon>Chromadorea</taxon>
        <taxon>Rhabditida</taxon>
        <taxon>Rhabditina</taxon>
        <taxon>Rhabditomorpha</taxon>
        <taxon>Rhabditoidea</taxon>
        <taxon>Rhabditidae</taxon>
        <taxon>Peloderinae</taxon>
        <taxon>Caenorhabditis</taxon>
    </lineage>
</organism>
<dbReference type="InParanoid" id="G0MYA7"/>
<dbReference type="Proteomes" id="UP000008068">
    <property type="component" value="Unassembled WGS sequence"/>
</dbReference>
<accession>G0MYA7</accession>
<reference evidence="3" key="1">
    <citation type="submission" date="2011-07" db="EMBL/GenBank/DDBJ databases">
        <authorList>
            <consortium name="Caenorhabditis brenneri Sequencing and Analysis Consortium"/>
            <person name="Wilson R.K."/>
        </authorList>
    </citation>
    <scope>NUCLEOTIDE SEQUENCE [LARGE SCALE GENOMIC DNA]</scope>
    <source>
        <strain evidence="3">PB2801</strain>
    </source>
</reference>
<sequence>MQPIEVKKEVDPEDHGQEKPVRKIQPNGGRVVKAEVVEEEAVEPVVEFELNGYIYDTEMLKVAHILLDMPSIHKSIESKKRRKIYAANYRKKKAAEKKAIKEGATGRMIKMEIDQATDHSYYQAGQSTTFFGATNSFHVNTIPLNLN</sequence>
<proteinExistence type="predicted"/>
<dbReference type="HOGENOM" id="CLU_1769702_0_0_1"/>
<evidence type="ECO:0000256" key="1">
    <source>
        <dbReference type="SAM" id="MobiDB-lite"/>
    </source>
</evidence>
<evidence type="ECO:0000313" key="3">
    <source>
        <dbReference type="Proteomes" id="UP000008068"/>
    </source>
</evidence>
<evidence type="ECO:0000313" key="2">
    <source>
        <dbReference type="EMBL" id="EGT47483.1"/>
    </source>
</evidence>
<dbReference type="EMBL" id="GL379820">
    <property type="protein sequence ID" value="EGT47483.1"/>
    <property type="molecule type" value="Genomic_DNA"/>
</dbReference>
<protein>
    <submittedName>
        <fullName evidence="2">Uncharacterized protein</fullName>
    </submittedName>
</protein>
<keyword evidence="3" id="KW-1185">Reference proteome</keyword>
<dbReference type="AlphaFoldDB" id="G0MYA7"/>
<feature type="region of interest" description="Disordered" evidence="1">
    <location>
        <begin position="1"/>
        <end position="21"/>
    </location>
</feature>
<gene>
    <name evidence="2" type="ORF">CAEBREN_02217</name>
</gene>